<feature type="domain" description="PTS EIIA type-2" evidence="3">
    <location>
        <begin position="557"/>
        <end position="699"/>
    </location>
</feature>
<comment type="caution">
    <text evidence="6">The sequence shown here is derived from an EMBL/GenBank/DDBJ whole genome shotgun (WGS) entry which is preliminary data.</text>
</comment>
<accession>A0ABS6F205</accession>
<organism evidence="6 7">
    <name type="scientific">Clostridium simiarum</name>
    <dbReference type="NCBI Taxonomy" id="2841506"/>
    <lineage>
        <taxon>Bacteria</taxon>
        <taxon>Bacillati</taxon>
        <taxon>Bacillota</taxon>
        <taxon>Clostridia</taxon>
        <taxon>Eubacteriales</taxon>
        <taxon>Clostridiaceae</taxon>
        <taxon>Clostridium</taxon>
    </lineage>
</organism>
<dbReference type="PROSITE" id="PS00372">
    <property type="entry name" value="PTS_EIIA_TYPE_2_HIS"/>
    <property type="match status" value="1"/>
</dbReference>
<feature type="domain" description="PRD" evidence="5">
    <location>
        <begin position="199"/>
        <end position="304"/>
    </location>
</feature>
<dbReference type="InterPro" id="IPR002178">
    <property type="entry name" value="PTS_EIIA_type-2_dom"/>
</dbReference>
<dbReference type="InterPro" id="IPR003501">
    <property type="entry name" value="PTS_EIIB_2/3"/>
</dbReference>
<dbReference type="InterPro" id="IPR013196">
    <property type="entry name" value="HTH_11"/>
</dbReference>
<dbReference type="InterPro" id="IPR011608">
    <property type="entry name" value="PRD"/>
</dbReference>
<dbReference type="RefSeq" id="WP_216457309.1">
    <property type="nucleotide sequence ID" value="NZ_JAHLQL010000004.1"/>
</dbReference>
<dbReference type="PROSITE" id="PS51094">
    <property type="entry name" value="PTS_EIIA_TYPE_2"/>
    <property type="match status" value="1"/>
</dbReference>
<dbReference type="Pfam" id="PF00359">
    <property type="entry name" value="PTS_EIIA_2"/>
    <property type="match status" value="1"/>
</dbReference>
<dbReference type="PROSITE" id="PS51099">
    <property type="entry name" value="PTS_EIIB_TYPE_2"/>
    <property type="match status" value="1"/>
</dbReference>
<dbReference type="Pfam" id="PF00874">
    <property type="entry name" value="PRD"/>
    <property type="match status" value="2"/>
</dbReference>
<keyword evidence="2" id="KW-0804">Transcription</keyword>
<proteinExistence type="predicted"/>
<gene>
    <name evidence="6" type="ORF">KQI89_12295</name>
</gene>
<dbReference type="PANTHER" id="PTHR30185">
    <property type="entry name" value="CRYPTIC BETA-GLUCOSIDE BGL OPERON ANTITERMINATOR"/>
    <property type="match status" value="1"/>
</dbReference>
<dbReference type="InterPro" id="IPR050661">
    <property type="entry name" value="BglG_antiterminators"/>
</dbReference>
<keyword evidence="1" id="KW-0805">Transcription regulation</keyword>
<dbReference type="InterPro" id="IPR013011">
    <property type="entry name" value="PTS_EIIB_2"/>
</dbReference>
<dbReference type="Pfam" id="PF08279">
    <property type="entry name" value="HTH_11"/>
    <property type="match status" value="2"/>
</dbReference>
<dbReference type="Proteomes" id="UP000736583">
    <property type="component" value="Unassembled WGS sequence"/>
</dbReference>
<dbReference type="PROSITE" id="PS51372">
    <property type="entry name" value="PRD_2"/>
    <property type="match status" value="2"/>
</dbReference>
<dbReference type="CDD" id="cd00211">
    <property type="entry name" value="PTS_IIA_fru"/>
    <property type="match status" value="1"/>
</dbReference>
<keyword evidence="7" id="KW-1185">Reference proteome</keyword>
<evidence type="ECO:0000256" key="2">
    <source>
        <dbReference type="ARBA" id="ARBA00023163"/>
    </source>
</evidence>
<sequence length="699" mass="79736">MNERCIQIVFILLNSPKHLKINEIAKELKVSSRSIRYDLNLIDDFLKQNSLPSLIRKQNMGIFIQLSDEDNKKLLELLSEYNMSYYALSKEERMTLIITYLLQCESYTTIDALAEKTKSSRSTISKDLKDIRKWLNARGIKLISSTKKGIAVKGDEKVLRATMIEVLSSSLDLDKAMKIVESKNYERFNPYLYKEVKKLFSEIDLYRIEEAVQRAEILLKNTFSDDAYTNLVIHIAYAIKRIQEGKDIVSSFKDIDKLRYTKEFKVAEDLAKELEDFYSIDISEEEIGYITIHLLGSSLNYYNYEDSISENWLDIQMLTQKIIQKVGEDLNLNLLNDASLFHGFMDHLRPAIYRITHHINLNNPMLNEIKTEYKELFNIVSKNIKIIEDYTGKVVNESEIAYFTIHFGAALKRAKKVMLSKPNVLIVCSTGIGTSQMLLSSIKSRFKANILGTIGFHQVEEFLEKYKVDFIISTIPFECEIKTIVVSPLITKEDIKNIQNYIAEISFESNEIDKVLSIIEKHCNIKNYRALKNDLESLLNGNKDKILQGGYEPVLKEVLNIEDVKLNVDAKDWRDAIRIGGGLLQAKGVIGSEYIDAMIKNAEENGAYIVIAPGIAMPHARPEFGVKGIGMSLITLKNPIEFGNPKNDPVTLVICICAVDHSSHLKALSELMDILAEENNIEFIKNAKTEEEVMSLIKG</sequence>
<dbReference type="EMBL" id="JAHLQL010000004">
    <property type="protein sequence ID" value="MBU5592536.1"/>
    <property type="molecule type" value="Genomic_DNA"/>
</dbReference>
<evidence type="ECO:0000259" key="3">
    <source>
        <dbReference type="PROSITE" id="PS51094"/>
    </source>
</evidence>
<feature type="domain" description="PTS EIIB type-2" evidence="4">
    <location>
        <begin position="422"/>
        <end position="510"/>
    </location>
</feature>
<feature type="domain" description="PRD" evidence="5">
    <location>
        <begin position="310"/>
        <end position="417"/>
    </location>
</feature>
<evidence type="ECO:0000259" key="4">
    <source>
        <dbReference type="PROSITE" id="PS51099"/>
    </source>
</evidence>
<dbReference type="Pfam" id="PF02302">
    <property type="entry name" value="PTS_IIB"/>
    <property type="match status" value="1"/>
</dbReference>
<evidence type="ECO:0000259" key="5">
    <source>
        <dbReference type="PROSITE" id="PS51372"/>
    </source>
</evidence>
<dbReference type="CDD" id="cd05568">
    <property type="entry name" value="PTS_IIB_bgl_like"/>
    <property type="match status" value="1"/>
</dbReference>
<reference evidence="6 7" key="1">
    <citation type="submission" date="2021-06" db="EMBL/GenBank/DDBJ databases">
        <authorList>
            <person name="Sun Q."/>
            <person name="Li D."/>
        </authorList>
    </citation>
    <scope>NUCLEOTIDE SEQUENCE [LARGE SCALE GENOMIC DNA]</scope>
    <source>
        <strain evidence="6 7">MSJ-4</strain>
    </source>
</reference>
<evidence type="ECO:0000313" key="6">
    <source>
        <dbReference type="EMBL" id="MBU5592536.1"/>
    </source>
</evidence>
<evidence type="ECO:0000256" key="1">
    <source>
        <dbReference type="ARBA" id="ARBA00023015"/>
    </source>
</evidence>
<evidence type="ECO:0000313" key="7">
    <source>
        <dbReference type="Proteomes" id="UP000736583"/>
    </source>
</evidence>
<protein>
    <submittedName>
        <fullName evidence="6">BglG family transcription antiterminator</fullName>
    </submittedName>
</protein>
<dbReference type="PANTHER" id="PTHR30185:SF18">
    <property type="entry name" value="TRANSCRIPTIONAL REGULATOR MTLR"/>
    <property type="match status" value="1"/>
</dbReference>
<name>A0ABS6F205_9CLOT</name>